<gene>
    <name evidence="3" type="ORF">SH580_00960</name>
</gene>
<dbReference type="RefSeq" id="WP_319833133.1">
    <property type="nucleotide sequence ID" value="NZ_CP138858.1"/>
</dbReference>
<protein>
    <submittedName>
        <fullName evidence="3">DUF1080 domain-containing protein</fullName>
    </submittedName>
</protein>
<feature type="domain" description="3-keto-alpha-glucoside-1,2-lyase/3-keto-2-hydroxy-glucal hydratase" evidence="2">
    <location>
        <begin position="25"/>
        <end position="216"/>
    </location>
</feature>
<accession>A0ABZ0RJ89</accession>
<dbReference type="EMBL" id="CP138858">
    <property type="protein sequence ID" value="WPJ96270.1"/>
    <property type="molecule type" value="Genomic_DNA"/>
</dbReference>
<organism evidence="3 4">
    <name type="scientific">Coraliomargarita algicola</name>
    <dbReference type="NCBI Taxonomy" id="3092156"/>
    <lineage>
        <taxon>Bacteria</taxon>
        <taxon>Pseudomonadati</taxon>
        <taxon>Verrucomicrobiota</taxon>
        <taxon>Opitutia</taxon>
        <taxon>Puniceicoccales</taxon>
        <taxon>Coraliomargaritaceae</taxon>
        <taxon>Coraliomargarita</taxon>
    </lineage>
</organism>
<dbReference type="Pfam" id="PF06439">
    <property type="entry name" value="3keto-disac_hyd"/>
    <property type="match status" value="1"/>
</dbReference>
<proteinExistence type="predicted"/>
<sequence>MRNTKYWMSLLVACLLTGSVSFAGEWIDLFNGKDLTHWENPYDWGKAEIVDGEIHLTTEKSKWFLATKKEYSDFIFEAEVKMPEGPSNSGFLFRSHKSKNKMFGYQAEVDPSSRNWSGGLYDEGRRKWFISPNRDHAASKEEQLQSIAEFTKRVGTSFKRDDWNKYRIECRGDHIKISVNGVTTTDIHDQVDSKGYIALQHHGEDGQIYRFRNIRIMDLADE</sequence>
<evidence type="ECO:0000313" key="4">
    <source>
        <dbReference type="Proteomes" id="UP001324993"/>
    </source>
</evidence>
<dbReference type="Proteomes" id="UP001324993">
    <property type="component" value="Chromosome"/>
</dbReference>
<evidence type="ECO:0000313" key="3">
    <source>
        <dbReference type="EMBL" id="WPJ96270.1"/>
    </source>
</evidence>
<keyword evidence="4" id="KW-1185">Reference proteome</keyword>
<keyword evidence="1" id="KW-0732">Signal</keyword>
<evidence type="ECO:0000259" key="2">
    <source>
        <dbReference type="Pfam" id="PF06439"/>
    </source>
</evidence>
<evidence type="ECO:0000256" key="1">
    <source>
        <dbReference type="SAM" id="SignalP"/>
    </source>
</evidence>
<dbReference type="Gene3D" id="2.60.120.560">
    <property type="entry name" value="Exo-inulinase, domain 1"/>
    <property type="match status" value="1"/>
</dbReference>
<reference evidence="3 4" key="1">
    <citation type="submission" date="2023-11" db="EMBL/GenBank/DDBJ databases">
        <title>Coraliomargarita sp. nov., isolated from marine algae.</title>
        <authorList>
            <person name="Lee J.K."/>
            <person name="Baek J.H."/>
            <person name="Kim J.M."/>
            <person name="Choi D.G."/>
            <person name="Jeon C.O."/>
        </authorList>
    </citation>
    <scope>NUCLEOTIDE SEQUENCE [LARGE SCALE GENOMIC DNA]</scope>
    <source>
        <strain evidence="3 4">J2-16</strain>
    </source>
</reference>
<feature type="signal peptide" evidence="1">
    <location>
        <begin position="1"/>
        <end position="23"/>
    </location>
</feature>
<name>A0ABZ0RJ89_9BACT</name>
<dbReference type="InterPro" id="IPR013320">
    <property type="entry name" value="ConA-like_dom_sf"/>
</dbReference>
<dbReference type="InterPro" id="IPR010496">
    <property type="entry name" value="AL/BT2_dom"/>
</dbReference>
<dbReference type="SUPFAM" id="SSF49899">
    <property type="entry name" value="Concanavalin A-like lectins/glucanases"/>
    <property type="match status" value="1"/>
</dbReference>
<feature type="chain" id="PRO_5046290889" evidence="1">
    <location>
        <begin position="24"/>
        <end position="222"/>
    </location>
</feature>